<dbReference type="GO" id="GO:0015035">
    <property type="term" value="F:protein-disulfide reductase activity"/>
    <property type="evidence" value="ECO:0007669"/>
    <property type="project" value="UniProtKB-UniRule"/>
</dbReference>
<evidence type="ECO:0000313" key="12">
    <source>
        <dbReference type="Proteomes" id="UP000199360"/>
    </source>
</evidence>
<feature type="site" description="Contributes to redox potential value" evidence="8">
    <location>
        <position position="31"/>
    </location>
</feature>
<keyword evidence="12" id="KW-1185">Reference proteome</keyword>
<dbReference type="SUPFAM" id="SSF52833">
    <property type="entry name" value="Thioredoxin-like"/>
    <property type="match status" value="1"/>
</dbReference>
<feature type="site" description="Contributes to redox potential value" evidence="8">
    <location>
        <position position="32"/>
    </location>
</feature>
<feature type="disulfide bond" description="Redox-active" evidence="9">
    <location>
        <begin position="30"/>
        <end position="33"/>
    </location>
</feature>
<dbReference type="InterPro" id="IPR005746">
    <property type="entry name" value="Thioredoxin"/>
</dbReference>
<dbReference type="PROSITE" id="PS00194">
    <property type="entry name" value="THIOREDOXIN_1"/>
    <property type="match status" value="1"/>
</dbReference>
<feature type="domain" description="Thioredoxin" evidence="10">
    <location>
        <begin position="1"/>
        <end position="105"/>
    </location>
</feature>
<keyword evidence="4 9" id="KW-1015">Disulfide bond</keyword>
<evidence type="ECO:0000256" key="5">
    <source>
        <dbReference type="ARBA" id="ARBA00023284"/>
    </source>
</evidence>
<sequence length="120" mass="13419">MSTVELTTANFDEVTGRDGIVLLDFWADWCGPCKRFAPVYERSSEKHPEIAFGKVDTEAQQELAAKFNISSIPTVMAIRDGVIVYAQPGALPESALENLIEQVEQLDMDDVRKKLAEHKH</sequence>
<dbReference type="PIRSF" id="PIRSF000077">
    <property type="entry name" value="Thioredoxin"/>
    <property type="match status" value="1"/>
</dbReference>
<dbReference type="AlphaFoldDB" id="A0A1C5I3Q6"/>
<dbReference type="EMBL" id="FMDM01000004">
    <property type="protein sequence ID" value="SCG52571.1"/>
    <property type="molecule type" value="Genomic_DNA"/>
</dbReference>
<protein>
    <recommendedName>
        <fullName evidence="6 7">Thioredoxin</fullName>
    </recommendedName>
</protein>
<keyword evidence="2" id="KW-0813">Transport</keyword>
<dbReference type="Pfam" id="PF00085">
    <property type="entry name" value="Thioredoxin"/>
    <property type="match status" value="1"/>
</dbReference>
<feature type="active site" description="Nucleophile" evidence="8">
    <location>
        <position position="30"/>
    </location>
</feature>
<dbReference type="PANTHER" id="PTHR45663">
    <property type="entry name" value="GEO12009P1"/>
    <property type="match status" value="1"/>
</dbReference>
<evidence type="ECO:0000256" key="4">
    <source>
        <dbReference type="ARBA" id="ARBA00023157"/>
    </source>
</evidence>
<evidence type="ECO:0000259" key="10">
    <source>
        <dbReference type="PROSITE" id="PS51352"/>
    </source>
</evidence>
<evidence type="ECO:0000256" key="6">
    <source>
        <dbReference type="NCBIfam" id="TIGR01068"/>
    </source>
</evidence>
<gene>
    <name evidence="11" type="ORF">GA0070213_104368</name>
</gene>
<dbReference type="STRING" id="745366.GA0070213_104368"/>
<accession>A0A1C5I3Q6</accession>
<keyword evidence="3" id="KW-0249">Electron transport</keyword>
<dbReference type="FunFam" id="3.40.30.10:FF:000155">
    <property type="entry name" value="Thioredoxin"/>
    <property type="match status" value="1"/>
</dbReference>
<evidence type="ECO:0000256" key="1">
    <source>
        <dbReference type="ARBA" id="ARBA00008987"/>
    </source>
</evidence>
<feature type="site" description="Deprotonates C-terminal active site Cys" evidence="8">
    <location>
        <position position="24"/>
    </location>
</feature>
<dbReference type="InterPro" id="IPR013766">
    <property type="entry name" value="Thioredoxin_domain"/>
</dbReference>
<evidence type="ECO:0000256" key="9">
    <source>
        <dbReference type="PIRSR" id="PIRSR000077-4"/>
    </source>
</evidence>
<comment type="similarity">
    <text evidence="1 7">Belongs to the thioredoxin family.</text>
</comment>
<dbReference type="CDD" id="cd02947">
    <property type="entry name" value="TRX_family"/>
    <property type="match status" value="1"/>
</dbReference>
<dbReference type="PROSITE" id="PS51352">
    <property type="entry name" value="THIOREDOXIN_2"/>
    <property type="match status" value="1"/>
</dbReference>
<dbReference type="InterPro" id="IPR017937">
    <property type="entry name" value="Thioredoxin_CS"/>
</dbReference>
<dbReference type="PRINTS" id="PR00421">
    <property type="entry name" value="THIOREDOXIN"/>
</dbReference>
<dbReference type="Proteomes" id="UP000199360">
    <property type="component" value="Unassembled WGS sequence"/>
</dbReference>
<reference evidence="12" key="1">
    <citation type="submission" date="2016-06" db="EMBL/GenBank/DDBJ databases">
        <authorList>
            <person name="Varghese N."/>
            <person name="Submissions Spin"/>
        </authorList>
    </citation>
    <scope>NUCLEOTIDE SEQUENCE [LARGE SCALE GENOMIC DNA]</scope>
    <source>
        <strain evidence="12">DSM 45647</strain>
    </source>
</reference>
<dbReference type="RefSeq" id="WP_091061277.1">
    <property type="nucleotide sequence ID" value="NZ_FMDM01000004.1"/>
</dbReference>
<evidence type="ECO:0000313" key="11">
    <source>
        <dbReference type="EMBL" id="SCG52571.1"/>
    </source>
</evidence>
<dbReference type="GO" id="GO:0005829">
    <property type="term" value="C:cytosol"/>
    <property type="evidence" value="ECO:0007669"/>
    <property type="project" value="TreeGrafter"/>
</dbReference>
<evidence type="ECO:0000256" key="7">
    <source>
        <dbReference type="PIRNR" id="PIRNR000077"/>
    </source>
</evidence>
<evidence type="ECO:0000256" key="3">
    <source>
        <dbReference type="ARBA" id="ARBA00022982"/>
    </source>
</evidence>
<keyword evidence="5 9" id="KW-0676">Redox-active center</keyword>
<feature type="active site" description="Nucleophile" evidence="8">
    <location>
        <position position="33"/>
    </location>
</feature>
<evidence type="ECO:0000256" key="2">
    <source>
        <dbReference type="ARBA" id="ARBA00022448"/>
    </source>
</evidence>
<dbReference type="InterPro" id="IPR036249">
    <property type="entry name" value="Thioredoxin-like_sf"/>
</dbReference>
<dbReference type="NCBIfam" id="TIGR01068">
    <property type="entry name" value="thioredoxin"/>
    <property type="match status" value="1"/>
</dbReference>
<dbReference type="Gene3D" id="3.40.30.10">
    <property type="entry name" value="Glutaredoxin"/>
    <property type="match status" value="1"/>
</dbReference>
<organism evidence="11 12">
    <name type="scientific">Micromonospora humi</name>
    <dbReference type="NCBI Taxonomy" id="745366"/>
    <lineage>
        <taxon>Bacteria</taxon>
        <taxon>Bacillati</taxon>
        <taxon>Actinomycetota</taxon>
        <taxon>Actinomycetes</taxon>
        <taxon>Micromonosporales</taxon>
        <taxon>Micromonosporaceae</taxon>
        <taxon>Micromonospora</taxon>
    </lineage>
</organism>
<dbReference type="PANTHER" id="PTHR45663:SF40">
    <property type="entry name" value="THIOREDOXIN 2"/>
    <property type="match status" value="1"/>
</dbReference>
<proteinExistence type="inferred from homology"/>
<evidence type="ECO:0000256" key="8">
    <source>
        <dbReference type="PIRSR" id="PIRSR000077-1"/>
    </source>
</evidence>
<dbReference type="OrthoDB" id="9790390at2"/>
<name>A0A1C5I3Q6_9ACTN</name>